<dbReference type="Gene3D" id="1.10.1330.10">
    <property type="entry name" value="Dockerin domain"/>
    <property type="match status" value="1"/>
</dbReference>
<dbReference type="GO" id="GO:0004553">
    <property type="term" value="F:hydrolase activity, hydrolyzing O-glycosyl compounds"/>
    <property type="evidence" value="ECO:0007669"/>
    <property type="project" value="InterPro"/>
</dbReference>
<keyword evidence="2" id="KW-0677">Repeat</keyword>
<evidence type="ECO:0000256" key="2">
    <source>
        <dbReference type="ARBA" id="ARBA00022737"/>
    </source>
</evidence>
<accession>A0A7V8VAK3</accession>
<dbReference type="InterPro" id="IPR036439">
    <property type="entry name" value="Dockerin_dom_sf"/>
</dbReference>
<dbReference type="SUPFAM" id="SSF50965">
    <property type="entry name" value="Galactose oxidase, central domain"/>
    <property type="match status" value="1"/>
</dbReference>
<evidence type="ECO:0000313" key="4">
    <source>
        <dbReference type="Proteomes" id="UP000551616"/>
    </source>
</evidence>
<dbReference type="Gene3D" id="2.120.10.80">
    <property type="entry name" value="Kelch-type beta propeller"/>
    <property type="match status" value="1"/>
</dbReference>
<dbReference type="Pfam" id="PF00404">
    <property type="entry name" value="Dockerin_1"/>
    <property type="match status" value="1"/>
</dbReference>
<organism evidence="3 4">
    <name type="scientific">Bremerella alba</name>
    <dbReference type="NCBI Taxonomy" id="980252"/>
    <lineage>
        <taxon>Bacteria</taxon>
        <taxon>Pseudomonadati</taxon>
        <taxon>Planctomycetota</taxon>
        <taxon>Planctomycetia</taxon>
        <taxon>Pirellulales</taxon>
        <taxon>Pirellulaceae</taxon>
        <taxon>Bremerella</taxon>
    </lineage>
</organism>
<dbReference type="PANTHER" id="PTHR24412:SF441">
    <property type="entry name" value="KELCH-LIKE PROTEIN 28"/>
    <property type="match status" value="1"/>
</dbReference>
<dbReference type="PANTHER" id="PTHR24412">
    <property type="entry name" value="KELCH PROTEIN"/>
    <property type="match status" value="1"/>
</dbReference>
<name>A0A7V8VAK3_9BACT</name>
<dbReference type="InterPro" id="IPR015915">
    <property type="entry name" value="Kelch-typ_b-propeller"/>
</dbReference>
<dbReference type="InterPro" id="IPR018247">
    <property type="entry name" value="EF_Hand_1_Ca_BS"/>
</dbReference>
<sequence>MPASFLSRFLKPFYTPKKKASCLGICSGRVSSAETLEDRRMLSVNVNTVIPEPQFDLNQQSLPASFDQGAVVDGVVYFSGISFERRGDDSAIWSYDPAANDGAGEVRQLELTGDTHDLEIVRYIDAYDGKLYVRSYNASKNHLLTIDPTTSVVTKIATLSSSINSDHVTYDEMIVHDGDLYYRDGSTSGGMGVWRYTPGVGTTEVASFQMGAGETAHEMFLINDKIYLNVIGANNKFQIWEYDPANEAAEVTSLVFETSTANNDSPEMATANGKIYFTTEANRSLWEVDLQADPTPTGTQVVYLPDFTNSSTTDILDLVALKGKLYWTSSQRGSVSFWQYDPESGEDPLNLGRDILPGKFPSIINLSAGEDYLYLLTSLRNRYSTGGTAYSFPGEAILKYDPSQPLADSTTIISDIDLGSGNWYTEKADVFEVGNSILFPGQTDHLRYDTLLRYDAGNEGEPGQLTEVRQSIELNESSNPHELTVIGKTLFFTATDGIHGYELWKATIQADGSVTSPEMIADLYTGVIGSNPQNLAVIDGVLYFDAEDQGVDSLYRYNPEGDELTRLDSTGPYTEVVTIGNRRYYFWFGSHEVYLNYYEASSPDSAGEMTEVPDFLVERINGQPHHTTAIGDQVYFAIKNAVTGDEGIYVYDTTANNGMNSPKRIELPSGVTYAKRFIGFNGKVYFHAAKEIVNGGLFEYNPSDDSIRQITDSNSGDSYFYPSRLTVFNDQLYFRAHDGSSTFQLWRFDPTVNDGLGEVQLAFDSHIYSWTSGSYHDEGSPFLVHDGRMYVDADFNRARGLNILVFEPDADDRPLTLTESIAKPPSSYFDYEYVVAGNHIVTNMFGEIEGRELYSIPLISGELHAEFRYAADPNDIAGTVENSPSDSTPTFGEWDSHVGQIWLTVGPNTVEQVFDLSVELEWDTLWFLGPEVTSHLGTDATSINQTNSGTRTSSVTISGVDLSSYEIGDRVLVGTLEFSLDPDKSTNVLIDNPLPVPRQGAALTGVKNSSTRQPVLFDDEQGNLQITPMQYDVNDDDRVGIADFAEFIRNYGRQADESSPEAYRFDYNRDGRVGIADFALFITYYGDRKFPLATPAARKSIAIEIEPDVAPSLSVSSYQLEGEPDPSIYLGTMLVQPSESAIDNVIHTELKHGVESVDALDLPVDPSWDAQIVDAAMQSGELSYAATSDKKSGFNLTLSAEFDPYDSI</sequence>
<keyword evidence="4" id="KW-1185">Reference proteome</keyword>
<dbReference type="GO" id="GO:0000272">
    <property type="term" value="P:polysaccharide catabolic process"/>
    <property type="evidence" value="ECO:0007669"/>
    <property type="project" value="InterPro"/>
</dbReference>
<dbReference type="Proteomes" id="UP000551616">
    <property type="component" value="Unassembled WGS sequence"/>
</dbReference>
<evidence type="ECO:0000256" key="1">
    <source>
        <dbReference type="ARBA" id="ARBA00022441"/>
    </source>
</evidence>
<dbReference type="AlphaFoldDB" id="A0A7V8VAK3"/>
<dbReference type="EMBL" id="JABRWO010000016">
    <property type="protein sequence ID" value="MBA2117596.1"/>
    <property type="molecule type" value="Genomic_DNA"/>
</dbReference>
<dbReference type="InterPro" id="IPR002105">
    <property type="entry name" value="Dockerin_1_rpt"/>
</dbReference>
<dbReference type="SUPFAM" id="SSF63446">
    <property type="entry name" value="Type I dockerin domain"/>
    <property type="match status" value="1"/>
</dbReference>
<protein>
    <submittedName>
        <fullName evidence="3">Uncharacterized protein</fullName>
    </submittedName>
</protein>
<comment type="caution">
    <text evidence="3">The sequence shown here is derived from an EMBL/GenBank/DDBJ whole genome shotgun (WGS) entry which is preliminary data.</text>
</comment>
<dbReference type="InterPro" id="IPR011043">
    <property type="entry name" value="Gal_Oxase/kelch_b-propeller"/>
</dbReference>
<dbReference type="PROSITE" id="PS00018">
    <property type="entry name" value="EF_HAND_1"/>
    <property type="match status" value="2"/>
</dbReference>
<evidence type="ECO:0000313" key="3">
    <source>
        <dbReference type="EMBL" id="MBA2117596.1"/>
    </source>
</evidence>
<dbReference type="SUPFAM" id="SSF63829">
    <property type="entry name" value="Calcium-dependent phosphotriesterase"/>
    <property type="match status" value="2"/>
</dbReference>
<proteinExistence type="predicted"/>
<keyword evidence="1" id="KW-0880">Kelch repeat</keyword>
<reference evidence="3 4" key="1">
    <citation type="submission" date="2020-05" db="EMBL/GenBank/DDBJ databases">
        <title>Bremerella alba sp. nov., a novel planctomycete isolated from the surface of the macroalga Fucus spiralis.</title>
        <authorList>
            <person name="Godinho O."/>
            <person name="Botelho R."/>
            <person name="Albuquerque L."/>
            <person name="Wiegand S."/>
            <person name="Da Costa M.S."/>
            <person name="Lobo-Da-Cunha A."/>
            <person name="Jogler C."/>
            <person name="Lage O.M."/>
        </authorList>
    </citation>
    <scope>NUCLEOTIDE SEQUENCE [LARGE SCALE GENOMIC DNA]</scope>
    <source>
        <strain evidence="3 4">FF15</strain>
    </source>
</reference>
<gene>
    <name evidence="3" type="ORF">HOV93_47950</name>
</gene>